<dbReference type="EMBL" id="JBHMEY010000019">
    <property type="protein sequence ID" value="MFB9096740.1"/>
    <property type="molecule type" value="Genomic_DNA"/>
</dbReference>
<dbReference type="InterPro" id="IPR046947">
    <property type="entry name" value="LytR-like"/>
</dbReference>
<dbReference type="InterPro" id="IPR007492">
    <property type="entry name" value="LytTR_DNA-bd_dom"/>
</dbReference>
<accession>A0ABV5GMZ2</accession>
<feature type="transmembrane region" description="Helical" evidence="1">
    <location>
        <begin position="20"/>
        <end position="37"/>
    </location>
</feature>
<feature type="transmembrane region" description="Helical" evidence="1">
    <location>
        <begin position="91"/>
        <end position="111"/>
    </location>
</feature>
<evidence type="ECO:0000256" key="1">
    <source>
        <dbReference type="SAM" id="Phobius"/>
    </source>
</evidence>
<keyword evidence="1" id="KW-0472">Membrane</keyword>
<protein>
    <submittedName>
        <fullName evidence="3">LytR/AlgR family response regulator transcription factor</fullName>
    </submittedName>
</protein>
<keyword evidence="4" id="KW-1185">Reference proteome</keyword>
<comment type="caution">
    <text evidence="3">The sequence shown here is derived from an EMBL/GenBank/DDBJ whole genome shotgun (WGS) entry which is preliminary data.</text>
</comment>
<gene>
    <name evidence="3" type="ORF">ACFFVF_09455</name>
</gene>
<feature type="transmembrane region" description="Helical" evidence="1">
    <location>
        <begin position="49"/>
        <end position="71"/>
    </location>
</feature>
<name>A0ABV5GMZ2_9FLAO</name>
<dbReference type="PANTHER" id="PTHR37299">
    <property type="entry name" value="TRANSCRIPTIONAL REGULATOR-RELATED"/>
    <property type="match status" value="1"/>
</dbReference>
<dbReference type="PANTHER" id="PTHR37299:SF1">
    <property type="entry name" value="STAGE 0 SPORULATION PROTEIN A HOMOLOG"/>
    <property type="match status" value="1"/>
</dbReference>
<dbReference type="Proteomes" id="UP001589607">
    <property type="component" value="Unassembled WGS sequence"/>
</dbReference>
<feature type="transmembrane region" description="Helical" evidence="1">
    <location>
        <begin position="123"/>
        <end position="144"/>
    </location>
</feature>
<dbReference type="Pfam" id="PF04397">
    <property type="entry name" value="LytTR"/>
    <property type="match status" value="1"/>
</dbReference>
<dbReference type="PROSITE" id="PS50930">
    <property type="entry name" value="HTH_LYTTR"/>
    <property type="match status" value="1"/>
</dbReference>
<sequence length="298" mass="35027">MFQYLKNPYPLKDSLKRNLMIASVVSLFVFLINYSLYDDSSISQFNCSIVEMSFVFGAITFMVVLLVFYFFPKFILSDKIKENWTVLNEIVLIFFLHLIIAIFNILLSLCFVKESFLLTFETVLYSVLFTFLFGFFPTLFIHWIDYTLQLKYALKKVLDYNSKLENKMKQTIHVYEDSVLRLPSNKNNDAIVLDVNDLILIKSEGNYIEIYTDENGKITKSLYRYSLQLIEEKLSGYQFVLRVHRSFVVNVYKVSKASGNARNYQLFFKGIEESIPVSRNKFDIFVNTFDDIMSINHK</sequence>
<dbReference type="Gene3D" id="2.40.50.1020">
    <property type="entry name" value="LytTr DNA-binding domain"/>
    <property type="match status" value="1"/>
</dbReference>
<dbReference type="RefSeq" id="WP_236457026.1">
    <property type="nucleotide sequence ID" value="NZ_CBCSGE010000017.1"/>
</dbReference>
<evidence type="ECO:0000259" key="2">
    <source>
        <dbReference type="PROSITE" id="PS50930"/>
    </source>
</evidence>
<evidence type="ECO:0000313" key="3">
    <source>
        <dbReference type="EMBL" id="MFB9096740.1"/>
    </source>
</evidence>
<evidence type="ECO:0000313" key="4">
    <source>
        <dbReference type="Proteomes" id="UP001589607"/>
    </source>
</evidence>
<reference evidence="3 4" key="1">
    <citation type="submission" date="2024-09" db="EMBL/GenBank/DDBJ databases">
        <authorList>
            <person name="Sun Q."/>
            <person name="Mori K."/>
        </authorList>
    </citation>
    <scope>NUCLEOTIDE SEQUENCE [LARGE SCALE GENOMIC DNA]</scope>
    <source>
        <strain evidence="3 4">CECT 7955</strain>
    </source>
</reference>
<proteinExistence type="predicted"/>
<dbReference type="SMART" id="SM00850">
    <property type="entry name" value="LytTR"/>
    <property type="match status" value="1"/>
</dbReference>
<keyword evidence="1" id="KW-0812">Transmembrane</keyword>
<feature type="domain" description="HTH LytTR-type" evidence="2">
    <location>
        <begin position="182"/>
        <end position="281"/>
    </location>
</feature>
<keyword evidence="1" id="KW-1133">Transmembrane helix</keyword>
<organism evidence="3 4">
    <name type="scientific">Flavobacterium jumunjinense</name>
    <dbReference type="NCBI Taxonomy" id="998845"/>
    <lineage>
        <taxon>Bacteria</taxon>
        <taxon>Pseudomonadati</taxon>
        <taxon>Bacteroidota</taxon>
        <taxon>Flavobacteriia</taxon>
        <taxon>Flavobacteriales</taxon>
        <taxon>Flavobacteriaceae</taxon>
        <taxon>Flavobacterium</taxon>
    </lineage>
</organism>